<feature type="domain" description="Nitrite/Sulfite reductase ferredoxin-like" evidence="7">
    <location>
        <begin position="41"/>
        <end position="104"/>
    </location>
</feature>
<dbReference type="Proteomes" id="UP000298781">
    <property type="component" value="Chromosome"/>
</dbReference>
<dbReference type="EC" id="1.14.13.83" evidence="8"/>
<accession>A0A4D7B5J8</accession>
<keyword evidence="6" id="KW-0411">Iron-sulfur</keyword>
<dbReference type="RefSeq" id="WP_136963710.1">
    <property type="nucleotide sequence ID" value="NZ_CP039690.1"/>
</dbReference>
<keyword evidence="1" id="KW-0004">4Fe-4S</keyword>
<gene>
    <name evidence="8" type="primary">cobG</name>
    <name evidence="8" type="ORF">E8M01_31140</name>
</gene>
<feature type="domain" description="Nitrite/Sulfite reductase ferredoxin-like" evidence="7">
    <location>
        <begin position="274"/>
        <end position="322"/>
    </location>
</feature>
<dbReference type="GO" id="GO:0051539">
    <property type="term" value="F:4 iron, 4 sulfur cluster binding"/>
    <property type="evidence" value="ECO:0007669"/>
    <property type="project" value="UniProtKB-KW"/>
</dbReference>
<dbReference type="Gene3D" id="3.30.413.10">
    <property type="entry name" value="Sulfite Reductase Hemoprotein, domain 1"/>
    <property type="match status" value="2"/>
</dbReference>
<dbReference type="GO" id="GO:0020037">
    <property type="term" value="F:heme binding"/>
    <property type="evidence" value="ECO:0007669"/>
    <property type="project" value="InterPro"/>
</dbReference>
<dbReference type="AlphaFoldDB" id="A0A4D7B5J8"/>
<dbReference type="PANTHER" id="PTHR32439">
    <property type="entry name" value="FERREDOXIN--NITRITE REDUCTASE, CHLOROPLASTIC"/>
    <property type="match status" value="1"/>
</dbReference>
<organism evidence="8 9">
    <name type="scientific">Phreatobacter stygius</name>
    <dbReference type="NCBI Taxonomy" id="1940610"/>
    <lineage>
        <taxon>Bacteria</taxon>
        <taxon>Pseudomonadati</taxon>
        <taxon>Pseudomonadota</taxon>
        <taxon>Alphaproteobacteria</taxon>
        <taxon>Hyphomicrobiales</taxon>
        <taxon>Phreatobacteraceae</taxon>
        <taxon>Phreatobacter</taxon>
    </lineage>
</organism>
<dbReference type="NCBIfam" id="TIGR02435">
    <property type="entry name" value="CobG"/>
    <property type="match status" value="1"/>
</dbReference>
<dbReference type="InterPro" id="IPR012798">
    <property type="entry name" value="Cbl_synth_CobG-like"/>
</dbReference>
<keyword evidence="3" id="KW-0479">Metal-binding</keyword>
<proteinExistence type="predicted"/>
<protein>
    <submittedName>
        <fullName evidence="8">Precorrin-3B synthase</fullName>
        <ecNumber evidence="8">1.14.13.83</ecNumber>
    </submittedName>
</protein>
<dbReference type="Gene3D" id="3.90.480.10">
    <property type="entry name" value="Sulfite Reductase Hemoprotein,Domain 2"/>
    <property type="match status" value="1"/>
</dbReference>
<keyword evidence="2" id="KW-0349">Heme</keyword>
<evidence type="ECO:0000259" key="7">
    <source>
        <dbReference type="Pfam" id="PF03460"/>
    </source>
</evidence>
<dbReference type="KEGG" id="pstg:E8M01_31140"/>
<dbReference type="SUPFAM" id="SSF56014">
    <property type="entry name" value="Nitrite and sulphite reductase 4Fe-4S domain-like"/>
    <property type="match status" value="1"/>
</dbReference>
<keyword evidence="4 8" id="KW-0560">Oxidoreductase</keyword>
<dbReference type="InterPro" id="IPR005117">
    <property type="entry name" value="NiRdtase/SiRdtase_haem-b_fer"/>
</dbReference>
<reference evidence="8 9" key="1">
    <citation type="submission" date="2019-04" db="EMBL/GenBank/DDBJ databases">
        <title>Phreatobacter aquaticus sp. nov.</title>
        <authorList>
            <person name="Choi A."/>
        </authorList>
    </citation>
    <scope>NUCLEOTIDE SEQUENCE [LARGE SCALE GENOMIC DNA]</scope>
    <source>
        <strain evidence="8 9">KCTC 52518</strain>
    </source>
</reference>
<dbReference type="EMBL" id="CP039690">
    <property type="protein sequence ID" value="QCI68291.1"/>
    <property type="molecule type" value="Genomic_DNA"/>
</dbReference>
<dbReference type="GO" id="GO:0043818">
    <property type="term" value="F:precorrin-3B synthase activity"/>
    <property type="evidence" value="ECO:0007669"/>
    <property type="project" value="UniProtKB-EC"/>
</dbReference>
<evidence type="ECO:0000256" key="2">
    <source>
        <dbReference type="ARBA" id="ARBA00022617"/>
    </source>
</evidence>
<evidence type="ECO:0000313" key="9">
    <source>
        <dbReference type="Proteomes" id="UP000298781"/>
    </source>
</evidence>
<dbReference type="InterPro" id="IPR051329">
    <property type="entry name" value="NIR_SIR_4Fe-4S"/>
</dbReference>
<dbReference type="PANTHER" id="PTHR32439:SF9">
    <property type="entry name" value="BLR3264 PROTEIN"/>
    <property type="match status" value="1"/>
</dbReference>
<evidence type="ECO:0000256" key="1">
    <source>
        <dbReference type="ARBA" id="ARBA00022485"/>
    </source>
</evidence>
<evidence type="ECO:0000256" key="4">
    <source>
        <dbReference type="ARBA" id="ARBA00023002"/>
    </source>
</evidence>
<sequence length="447" mass="45717">MDDPAEFGRGLARSCRRRGDTMNPAVRSALRRGWCPGALRPMATGDGLLVRLHPPGGRFSAADLSLVARLARDTGNGLVDLTGRGNLQIRGVRPESHGDLVAGLIDGALVDPDEDVGPYRLTLVSPLAGRDPTDLIDAAALAGRIERLRREIGGLPAKTSVIVDGGGALSLDRQAGDLRLMAISSTHGVIGLPDGSWFGPAAVEVLPGVTELLLGRLAERHRAEPELVRRMRDLARDELAGLVAPLGFGRTTAPPGRPRPPEAGIVSEPGGTSAILFGAAFGRCTADQFDGLAAIAEAAGAEDFRLSPWRGFAMTGLAGPDLALAEVAKLGLIVAPDDPRLGVRACPGAPACSRGEVAAQSDAAMFARAASARLAGGMTLHVSGCPKGCAHPGIADVTLVGHDGAYHIVLGGTAAGRPMARLTAANITSALAGTGDIGPNLQGVSSS</sequence>
<dbReference type="InterPro" id="IPR006066">
    <property type="entry name" value="NO2/SO3_Rdtase_FeS/sirohaem_BS"/>
</dbReference>
<dbReference type="SUPFAM" id="SSF55124">
    <property type="entry name" value="Nitrite/Sulfite reductase N-terminal domain-like"/>
    <property type="match status" value="2"/>
</dbReference>
<dbReference type="InterPro" id="IPR045854">
    <property type="entry name" value="NO2/SO3_Rdtase_4Fe4S_sf"/>
</dbReference>
<evidence type="ECO:0000256" key="6">
    <source>
        <dbReference type="ARBA" id="ARBA00023014"/>
    </source>
</evidence>
<dbReference type="Pfam" id="PF03460">
    <property type="entry name" value="NIR_SIR_ferr"/>
    <property type="match status" value="2"/>
</dbReference>
<dbReference type="InterPro" id="IPR036136">
    <property type="entry name" value="Nit/Sulf_reduc_fer-like_dom_sf"/>
</dbReference>
<keyword evidence="5" id="KW-0408">Iron</keyword>
<dbReference type="GO" id="GO:0046872">
    <property type="term" value="F:metal ion binding"/>
    <property type="evidence" value="ECO:0007669"/>
    <property type="project" value="UniProtKB-KW"/>
</dbReference>
<dbReference type="OrthoDB" id="7459360at2"/>
<evidence type="ECO:0000256" key="3">
    <source>
        <dbReference type="ARBA" id="ARBA00022723"/>
    </source>
</evidence>
<evidence type="ECO:0000256" key="5">
    <source>
        <dbReference type="ARBA" id="ARBA00023004"/>
    </source>
</evidence>
<evidence type="ECO:0000313" key="8">
    <source>
        <dbReference type="EMBL" id="QCI68291.1"/>
    </source>
</evidence>
<name>A0A4D7B5J8_9HYPH</name>
<keyword evidence="9" id="KW-1185">Reference proteome</keyword>
<dbReference type="PROSITE" id="PS00365">
    <property type="entry name" value="NIR_SIR"/>
    <property type="match status" value="1"/>
</dbReference>